<dbReference type="Proteomes" id="UP000631312">
    <property type="component" value="Unassembled WGS sequence"/>
</dbReference>
<comment type="caution">
    <text evidence="2">The sequence shown here is derived from an EMBL/GenBank/DDBJ whole genome shotgun (WGS) entry which is preliminary data.</text>
</comment>
<evidence type="ECO:0000259" key="1">
    <source>
        <dbReference type="Pfam" id="PF04149"/>
    </source>
</evidence>
<protein>
    <recommendedName>
        <fullName evidence="1">DUF397 domain-containing protein</fullName>
    </recommendedName>
</protein>
<reference evidence="2 3" key="1">
    <citation type="submission" date="2021-01" db="EMBL/GenBank/DDBJ databases">
        <title>Whole genome shotgun sequence of Actinoplanes lobatus NBRC 12513.</title>
        <authorList>
            <person name="Komaki H."/>
            <person name="Tamura T."/>
        </authorList>
    </citation>
    <scope>NUCLEOTIDE SEQUENCE [LARGE SCALE GENOMIC DNA]</scope>
    <source>
        <strain evidence="2 3">NBRC 12513</strain>
    </source>
</reference>
<feature type="domain" description="DUF397" evidence="1">
    <location>
        <begin position="43"/>
        <end position="95"/>
    </location>
</feature>
<proteinExistence type="predicted"/>
<dbReference type="EMBL" id="BOMP01000178">
    <property type="protein sequence ID" value="GIE45881.1"/>
    <property type="molecule type" value="Genomic_DNA"/>
</dbReference>
<keyword evidence="3" id="KW-1185">Reference proteome</keyword>
<dbReference type="Pfam" id="PF04149">
    <property type="entry name" value="DUF397"/>
    <property type="match status" value="1"/>
</dbReference>
<dbReference type="InterPro" id="IPR007278">
    <property type="entry name" value="DUF397"/>
</dbReference>
<evidence type="ECO:0000313" key="3">
    <source>
        <dbReference type="Proteomes" id="UP000631312"/>
    </source>
</evidence>
<evidence type="ECO:0000313" key="2">
    <source>
        <dbReference type="EMBL" id="GIE45881.1"/>
    </source>
</evidence>
<sequence length="102" mass="10966">MLRVWGTTERRLSFPAAPAGAGEEYIVIEVKGMQVDEAELAGASWRKSSRSGAAGHCVEVAAVRQAIAVRDSKNPDREPLIFTTAEWDAFVGGAKDGEFDLS</sequence>
<name>A0ABQ4AXX8_9ACTN</name>
<accession>A0ABQ4AXX8</accession>
<organism evidence="2 3">
    <name type="scientific">Actinoplanes lobatus</name>
    <dbReference type="NCBI Taxonomy" id="113568"/>
    <lineage>
        <taxon>Bacteria</taxon>
        <taxon>Bacillati</taxon>
        <taxon>Actinomycetota</taxon>
        <taxon>Actinomycetes</taxon>
        <taxon>Micromonosporales</taxon>
        <taxon>Micromonosporaceae</taxon>
        <taxon>Actinoplanes</taxon>
    </lineage>
</organism>
<gene>
    <name evidence="2" type="ORF">Alo02nite_87790</name>
</gene>